<keyword evidence="1 4" id="KW-0808">Transferase</keyword>
<evidence type="ECO:0000259" key="2">
    <source>
        <dbReference type="Pfam" id="PF00534"/>
    </source>
</evidence>
<dbReference type="GO" id="GO:0016757">
    <property type="term" value="F:glycosyltransferase activity"/>
    <property type="evidence" value="ECO:0007669"/>
    <property type="project" value="InterPro"/>
</dbReference>
<dbReference type="PANTHER" id="PTHR46401:SF2">
    <property type="entry name" value="GLYCOSYLTRANSFERASE WBBK-RELATED"/>
    <property type="match status" value="1"/>
</dbReference>
<feature type="domain" description="Glycosyl transferase family 4" evidence="3">
    <location>
        <begin position="27"/>
        <end position="190"/>
    </location>
</feature>
<reference evidence="4 5" key="1">
    <citation type="submission" date="2016-11" db="EMBL/GenBank/DDBJ databases">
        <authorList>
            <person name="Varghese N."/>
            <person name="Submissions S."/>
        </authorList>
    </citation>
    <scope>NUCLEOTIDE SEQUENCE [LARGE SCALE GENOMIC DNA]</scope>
    <source>
        <strain evidence="4 5">DSM 15287</strain>
    </source>
</reference>
<name>A0A1M6NVB8_9FIRM</name>
<dbReference type="OrthoDB" id="5416057at2"/>
<dbReference type="Pfam" id="PF12000">
    <property type="entry name" value="Glyco_trans_4_3"/>
    <property type="match status" value="1"/>
</dbReference>
<dbReference type="EMBL" id="FQZD01000059">
    <property type="protein sequence ID" value="SHJ99592.1"/>
    <property type="molecule type" value="Genomic_DNA"/>
</dbReference>
<keyword evidence="5" id="KW-1185">Reference proteome</keyword>
<dbReference type="Proteomes" id="UP000322917">
    <property type="component" value="Unassembled WGS sequence"/>
</dbReference>
<organism evidence="4 5">
    <name type="scientific">Propionispora hippei DSM 15287</name>
    <dbReference type="NCBI Taxonomy" id="1123003"/>
    <lineage>
        <taxon>Bacteria</taxon>
        <taxon>Bacillati</taxon>
        <taxon>Bacillota</taxon>
        <taxon>Negativicutes</taxon>
        <taxon>Selenomonadales</taxon>
        <taxon>Sporomusaceae</taxon>
        <taxon>Propionispora</taxon>
    </lineage>
</organism>
<dbReference type="RefSeq" id="WP_149736420.1">
    <property type="nucleotide sequence ID" value="NZ_FQZD01000059.1"/>
</dbReference>
<evidence type="ECO:0000313" key="5">
    <source>
        <dbReference type="Proteomes" id="UP000322917"/>
    </source>
</evidence>
<dbReference type="SUPFAM" id="SSF53756">
    <property type="entry name" value="UDP-Glycosyltransferase/glycogen phosphorylase"/>
    <property type="match status" value="1"/>
</dbReference>
<dbReference type="InterPro" id="IPR001296">
    <property type="entry name" value="Glyco_trans_1"/>
</dbReference>
<dbReference type="GO" id="GO:0009103">
    <property type="term" value="P:lipopolysaccharide biosynthetic process"/>
    <property type="evidence" value="ECO:0007669"/>
    <property type="project" value="TreeGrafter"/>
</dbReference>
<dbReference type="Gene3D" id="3.40.50.2000">
    <property type="entry name" value="Glycogen Phosphorylase B"/>
    <property type="match status" value="2"/>
</dbReference>
<dbReference type="Pfam" id="PF00534">
    <property type="entry name" value="Glycos_transf_1"/>
    <property type="match status" value="1"/>
</dbReference>
<protein>
    <submittedName>
        <fullName evidence="4">Glycosyltransferase involved in cell wall bisynthesis</fullName>
    </submittedName>
</protein>
<dbReference type="PANTHER" id="PTHR46401">
    <property type="entry name" value="GLYCOSYLTRANSFERASE WBBK-RELATED"/>
    <property type="match status" value="1"/>
</dbReference>
<accession>A0A1M6NVB8</accession>
<sequence>MKILFIHRTFPGQFRYLATVLAQNSCNKVVFLTTSEIGDIPGVTKVLYKPHRNSYISTHPYLKNMEDSVIYGQAAYKTATQLKKDGFVPDVIYGHSGWGPMLFMADVFPRVPIICHFEWFYRSHGSSFDFDPESRLTLDNKGEIRVKNTGILFDLVQCTKGIVPTEWQFQQFPREFHPKMEILHEGIHTGIFKPNPNGRLILPKLGLNLSNAKEIVTYVATGMEPLRGFPQFMAAVEKVQQLRPECHVIVVGEDRTEYSNQLSNGKTYREEAMGKYTYDLSRLHFTGRVPISDYLTILQASSVHIYLTYPFILSWSMLEAMACGCLVVGSDTPPVREIIEDTVNGFLVSFFSPSEIASRVVEVLENREAINLMKTKARNTILTKYDLTNLLNRQIRLLETVISKGV</sequence>
<feature type="domain" description="Glycosyl transferase family 1" evidence="2">
    <location>
        <begin position="213"/>
        <end position="379"/>
    </location>
</feature>
<proteinExistence type="predicted"/>
<evidence type="ECO:0000256" key="1">
    <source>
        <dbReference type="ARBA" id="ARBA00022679"/>
    </source>
</evidence>
<dbReference type="InterPro" id="IPR022623">
    <property type="entry name" value="Glyco_trans_4"/>
</dbReference>
<evidence type="ECO:0000313" key="4">
    <source>
        <dbReference type="EMBL" id="SHJ99592.1"/>
    </source>
</evidence>
<gene>
    <name evidence="4" type="ORF">SAMN02745170_03878</name>
</gene>
<evidence type="ECO:0000259" key="3">
    <source>
        <dbReference type="Pfam" id="PF12000"/>
    </source>
</evidence>
<dbReference type="AlphaFoldDB" id="A0A1M6NVB8"/>